<dbReference type="SMART" id="SM00219">
    <property type="entry name" value="TyrKc"/>
    <property type="match status" value="1"/>
</dbReference>
<dbReference type="InterPro" id="IPR036941">
    <property type="entry name" value="Rcpt_L-dom_sf"/>
</dbReference>
<dbReference type="GO" id="GO:0005009">
    <property type="term" value="F:insulin receptor activity"/>
    <property type="evidence" value="ECO:0007669"/>
    <property type="project" value="TreeGrafter"/>
</dbReference>
<keyword evidence="3 21" id="KW-0597">Phosphoprotein</keyword>
<dbReference type="SUPFAM" id="SSF57184">
    <property type="entry name" value="Growth factor receptor domain"/>
    <property type="match status" value="1"/>
</dbReference>
<evidence type="ECO:0000259" key="24">
    <source>
        <dbReference type="PROSITE" id="PS50853"/>
    </source>
</evidence>
<comment type="subcellular location">
    <subcellularLocation>
        <location evidence="2">Membrane</location>
        <topology evidence="2">Single-pass type I membrane protein</topology>
    </subcellularLocation>
</comment>
<feature type="binding site" evidence="20">
    <location>
        <position position="796"/>
    </location>
    <ligand>
        <name>ATP</name>
        <dbReference type="ChEBI" id="CHEBI:30616"/>
    </ligand>
</feature>
<dbReference type="GO" id="GO:0005524">
    <property type="term" value="F:ATP binding"/>
    <property type="evidence" value="ECO:0007669"/>
    <property type="project" value="UniProtKB-UniRule"/>
</dbReference>
<dbReference type="Gene3D" id="3.80.20.20">
    <property type="entry name" value="Receptor L-domain"/>
    <property type="match status" value="1"/>
</dbReference>
<keyword evidence="8" id="KW-0732">Signal</keyword>
<evidence type="ECO:0000256" key="20">
    <source>
        <dbReference type="PROSITE-ProRule" id="PRU10141"/>
    </source>
</evidence>
<evidence type="ECO:0000256" key="6">
    <source>
        <dbReference type="ARBA" id="ARBA00022692"/>
    </source>
</evidence>
<dbReference type="Gene3D" id="3.30.200.20">
    <property type="entry name" value="Phosphorylase Kinase, domain 1"/>
    <property type="match status" value="1"/>
</dbReference>
<evidence type="ECO:0000256" key="5">
    <source>
        <dbReference type="ARBA" id="ARBA00022685"/>
    </source>
</evidence>
<dbReference type="CDD" id="cd00063">
    <property type="entry name" value="FN3"/>
    <property type="match status" value="3"/>
</dbReference>
<evidence type="ECO:0000256" key="7">
    <source>
        <dbReference type="ARBA" id="ARBA00022723"/>
    </source>
</evidence>
<keyword evidence="9" id="KW-0677">Repeat</keyword>
<dbReference type="PRINTS" id="PR00109">
    <property type="entry name" value="TYRKINASE"/>
</dbReference>
<dbReference type="GO" id="GO:0005899">
    <property type="term" value="C:insulin receptor complex"/>
    <property type="evidence" value="ECO:0007669"/>
    <property type="project" value="TreeGrafter"/>
</dbReference>
<gene>
    <name evidence="25" type="primary">LOC114338160</name>
</gene>
<protein>
    <recommendedName>
        <fullName evidence="21">Tyrosine-protein kinase receptor</fullName>
        <ecNumber evidence="21">2.7.10.1</ecNumber>
    </recommendedName>
</protein>
<dbReference type="InterPro" id="IPR008266">
    <property type="entry name" value="Tyr_kinase_AS"/>
</dbReference>
<keyword evidence="17" id="KW-0325">Glycoprotein</keyword>
<feature type="domain" description="Protein kinase" evidence="23">
    <location>
        <begin position="766"/>
        <end position="1028"/>
    </location>
</feature>
<keyword evidence="16 21" id="KW-0675">Receptor</keyword>
<dbReference type="InterPro" id="IPR020635">
    <property type="entry name" value="Tyr_kinase_cat_dom"/>
</dbReference>
<evidence type="ECO:0000256" key="10">
    <source>
        <dbReference type="ARBA" id="ARBA00022741"/>
    </source>
</evidence>
<dbReference type="InterPro" id="IPR006212">
    <property type="entry name" value="Furin_repeat"/>
</dbReference>
<feature type="transmembrane region" description="Helical" evidence="22">
    <location>
        <begin position="707"/>
        <end position="730"/>
    </location>
</feature>
<evidence type="ECO:0000256" key="22">
    <source>
        <dbReference type="SAM" id="Phobius"/>
    </source>
</evidence>
<keyword evidence="11" id="KW-0418">Kinase</keyword>
<dbReference type="Pfam" id="PF07714">
    <property type="entry name" value="PK_Tyr_Ser-Thr"/>
    <property type="match status" value="1"/>
</dbReference>
<keyword evidence="4" id="KW-0808">Transferase</keyword>
<dbReference type="CDD" id="cd00064">
    <property type="entry name" value="FU"/>
    <property type="match status" value="1"/>
</dbReference>
<dbReference type="SUPFAM" id="SSF56112">
    <property type="entry name" value="Protein kinase-like (PK-like)"/>
    <property type="match status" value="1"/>
</dbReference>
<keyword evidence="6 21" id="KW-0812">Transmembrane</keyword>
<dbReference type="Gene3D" id="1.10.510.10">
    <property type="entry name" value="Transferase(Phosphotransferase) domain 1"/>
    <property type="match status" value="1"/>
</dbReference>
<evidence type="ECO:0000256" key="16">
    <source>
        <dbReference type="ARBA" id="ARBA00023170"/>
    </source>
</evidence>
<dbReference type="GO" id="GO:0042593">
    <property type="term" value="P:glucose homeostasis"/>
    <property type="evidence" value="ECO:0007669"/>
    <property type="project" value="TreeGrafter"/>
</dbReference>
<keyword evidence="18" id="KW-0464">Manganese</keyword>
<dbReference type="GO" id="GO:0043410">
    <property type="term" value="P:positive regulation of MAPK cascade"/>
    <property type="evidence" value="ECO:0007669"/>
    <property type="project" value="TreeGrafter"/>
</dbReference>
<evidence type="ECO:0000259" key="23">
    <source>
        <dbReference type="PROSITE" id="PS50011"/>
    </source>
</evidence>
<dbReference type="GO" id="GO:0043560">
    <property type="term" value="F:insulin receptor substrate binding"/>
    <property type="evidence" value="ECO:0007669"/>
    <property type="project" value="TreeGrafter"/>
</dbReference>
<dbReference type="SUPFAM" id="SSF52058">
    <property type="entry name" value="L domain-like"/>
    <property type="match status" value="1"/>
</dbReference>
<evidence type="ECO:0000256" key="12">
    <source>
        <dbReference type="ARBA" id="ARBA00022840"/>
    </source>
</evidence>
<dbReference type="Pfam" id="PF00041">
    <property type="entry name" value="fn3"/>
    <property type="match status" value="1"/>
</dbReference>
<evidence type="ECO:0000256" key="3">
    <source>
        <dbReference type="ARBA" id="ARBA00022553"/>
    </source>
</evidence>
<keyword evidence="14 22" id="KW-0472">Membrane</keyword>
<dbReference type="InterPro" id="IPR009030">
    <property type="entry name" value="Growth_fac_rcpt_cys_sf"/>
</dbReference>
<dbReference type="EC" id="2.7.10.1" evidence="21"/>
<dbReference type="InterPro" id="IPR001245">
    <property type="entry name" value="Ser-Thr/Tyr_kinase_cat_dom"/>
</dbReference>
<evidence type="ECO:0000313" key="25">
    <source>
        <dbReference type="RefSeq" id="XP_028144541.1"/>
    </source>
</evidence>
<dbReference type="PROSITE" id="PS50011">
    <property type="entry name" value="PROTEIN_KINASE_DOM"/>
    <property type="match status" value="1"/>
</dbReference>
<keyword evidence="13 22" id="KW-1133">Transmembrane helix</keyword>
<reference evidence="25" key="1">
    <citation type="submission" date="2025-08" db="UniProtKB">
        <authorList>
            <consortium name="RefSeq"/>
        </authorList>
    </citation>
    <scope>IDENTIFICATION</scope>
    <source>
        <tissue evidence="25">Whole insect</tissue>
    </source>
</reference>
<evidence type="ECO:0000256" key="8">
    <source>
        <dbReference type="ARBA" id="ARBA00022729"/>
    </source>
</evidence>
<evidence type="ECO:0000256" key="1">
    <source>
        <dbReference type="ARBA" id="ARBA00001936"/>
    </source>
</evidence>
<evidence type="ECO:0000256" key="13">
    <source>
        <dbReference type="ARBA" id="ARBA00022989"/>
    </source>
</evidence>
<sequence length="1108" mass="126495">METLEIKEASLRVIGDYRGACWNATHCQQNLSNDHCHKECWGCYKNYSARHCIVCRNYDDNGLCVKSCPPDKYAHTLINKCVTKEECETKLRDVWWTHNGECVNKCPDLHEEIKTPKPNSKNYTISCHYCGYKCVKHCNTTDLVNSQNVIDSISELMKLKGCTHLNGSLIIKMPDVEMDDLNKYLGKVVNISGMLMIARTRKLSSLHFLRNITYIGSDRTPEMDMYSNYSIFMYENQNLQQLLNYTNLNLTLKGTIGFHNNPLLCMSEIEKLAKATGIVLDPNSNTGVSRSSNGDKANCVVKEVNVTVDIYSKNATLTWTPSKEENEAYVAYTLFYKIEEEGNASTSTLNSKDVCTVNEWNSTFTTMNSANITHLQPNSSYAYYLILYVSSNNSNPQGFHSTVRHFETLPDDPEGFDSLEVSAIDHQSVNLTWEKPEQPNGILAQFVLYFDQLDDELLYERDYCKNPRTKAGERIDHVDKGSGFNMDKGYNGSVLDKSAEDCSCATPSNDKIESEFKYKDLKSDICHAFDCKNMEYTTIDEEKIRKRNSDKHIIIPATETSFNITNLRPFTLYIFYFSACNFPIEQHHCSGVIQRFIRTKKKPNADDVTIMNVEQQGDDSLKVTWREPVSPNSGIIAYRISLTYANTVNPYCEPISRNKRHLSTHSKVFNGLRPGEYTVSVRAESLAGESDNSKVQKIEITSASKHVILIVVSVICSIFLIAIFGVYIYLKKFRGSHLDPLIPTINPDYAGFWYEQDEWEIERRNIEVMRELGHGTFGTVFQGIIKSKNNMPCAIKTVNETLSLYDKMKFLNEASVMKSFSDCYHVVKLLGVVSVNHPPLVVMELMERGDLKSCLRRIRDSSQNLTSNEIYRMAVEIADGMAYLAAKKFIHRDLAARNCMVAADRTVKVGDFGMARDVYETDYYRKDTKGLLPVRWMAPESLADGVFTTDSDVWSFGVVLWEIATLAEQPYQGYSNGQVLQFVISKGRLTRPEECSDFLYELMRKCWSWRPKDRPSFWDLVDLLEDRVSEDFKLVAFVHSREASMFSRQRVENAPALAVESAAQGLLCQYNTDEDEVRLRVGGVPRRPSYLQTSLNQRRFSQTDDDFY</sequence>
<dbReference type="FunFam" id="1.10.510.10:FF:001227">
    <property type="entry name" value="Tyrosine-protein kinase receptor"/>
    <property type="match status" value="1"/>
</dbReference>
<comment type="catalytic activity">
    <reaction evidence="19 21">
        <text>L-tyrosyl-[protein] + ATP = O-phospho-L-tyrosyl-[protein] + ADP + H(+)</text>
        <dbReference type="Rhea" id="RHEA:10596"/>
        <dbReference type="Rhea" id="RHEA-COMP:10136"/>
        <dbReference type="Rhea" id="RHEA-COMP:20101"/>
        <dbReference type="ChEBI" id="CHEBI:15378"/>
        <dbReference type="ChEBI" id="CHEBI:30616"/>
        <dbReference type="ChEBI" id="CHEBI:46858"/>
        <dbReference type="ChEBI" id="CHEBI:61978"/>
        <dbReference type="ChEBI" id="CHEBI:456216"/>
        <dbReference type="EC" id="2.7.10.1"/>
    </reaction>
</comment>
<dbReference type="InterPro" id="IPR000719">
    <property type="entry name" value="Prot_kinase_dom"/>
</dbReference>
<keyword evidence="5" id="KW-0165">Cleavage on pair of basic residues</keyword>
<dbReference type="PANTHER" id="PTHR24416">
    <property type="entry name" value="TYROSINE-PROTEIN KINASE RECEPTOR"/>
    <property type="match status" value="1"/>
</dbReference>
<dbReference type="Gene3D" id="2.10.220.10">
    <property type="entry name" value="Hormone Receptor, Insulin-like Growth Factor Receptor 1, Chain A, domain 2"/>
    <property type="match status" value="1"/>
</dbReference>
<evidence type="ECO:0000256" key="15">
    <source>
        <dbReference type="ARBA" id="ARBA00023137"/>
    </source>
</evidence>
<dbReference type="PROSITE" id="PS00109">
    <property type="entry name" value="PROTEIN_KINASE_TYR"/>
    <property type="match status" value="1"/>
</dbReference>
<dbReference type="InterPro" id="IPR000494">
    <property type="entry name" value="Rcpt_L-dom"/>
</dbReference>
<dbReference type="InterPro" id="IPR002011">
    <property type="entry name" value="Tyr_kinase_rcpt_2_CS"/>
</dbReference>
<proteinExistence type="inferred from homology"/>
<evidence type="ECO:0000256" key="14">
    <source>
        <dbReference type="ARBA" id="ARBA00023136"/>
    </source>
</evidence>
<keyword evidence="15" id="KW-0829">Tyrosine-protein kinase</keyword>
<keyword evidence="10 20" id="KW-0547">Nucleotide-binding</keyword>
<dbReference type="RefSeq" id="XP_028144541.1">
    <property type="nucleotide sequence ID" value="XM_028288740.1"/>
</dbReference>
<dbReference type="InterPro" id="IPR013783">
    <property type="entry name" value="Ig-like_fold"/>
</dbReference>
<dbReference type="Gene3D" id="2.60.40.10">
    <property type="entry name" value="Immunoglobulins"/>
    <property type="match status" value="3"/>
</dbReference>
<keyword evidence="7" id="KW-0479">Metal-binding</keyword>
<dbReference type="InterPro" id="IPR017441">
    <property type="entry name" value="Protein_kinase_ATP_BS"/>
</dbReference>
<name>A0A6P7G660_DIAVI</name>
<dbReference type="SUPFAM" id="SSF49265">
    <property type="entry name" value="Fibronectin type III"/>
    <property type="match status" value="2"/>
</dbReference>
<dbReference type="PANTHER" id="PTHR24416:SF525">
    <property type="entry name" value="INSULIN-LIKE RECEPTOR"/>
    <property type="match status" value="1"/>
</dbReference>
<dbReference type="PROSITE" id="PS00239">
    <property type="entry name" value="RECEPTOR_TYR_KIN_II"/>
    <property type="match status" value="1"/>
</dbReference>
<dbReference type="InterPro" id="IPR036116">
    <property type="entry name" value="FN3_sf"/>
</dbReference>
<dbReference type="AlphaFoldDB" id="A0A6P7G660"/>
<keyword evidence="12 20" id="KW-0067">ATP-binding</keyword>
<comment type="similarity">
    <text evidence="21">Belongs to the protein kinase superfamily. Tyr protein kinase family. Insulin receptor subfamily.</text>
</comment>
<evidence type="ECO:0000256" key="9">
    <source>
        <dbReference type="ARBA" id="ARBA00022737"/>
    </source>
</evidence>
<comment type="cofactor">
    <cofactor evidence="1">
        <name>Mn(2+)</name>
        <dbReference type="ChEBI" id="CHEBI:29035"/>
    </cofactor>
</comment>
<feature type="domain" description="Fibronectin type-III" evidence="24">
    <location>
        <begin position="604"/>
        <end position="704"/>
    </location>
</feature>
<evidence type="ECO:0000256" key="18">
    <source>
        <dbReference type="ARBA" id="ARBA00023211"/>
    </source>
</evidence>
<dbReference type="InterPro" id="IPR003961">
    <property type="entry name" value="FN3_dom"/>
</dbReference>
<evidence type="ECO:0000256" key="19">
    <source>
        <dbReference type="ARBA" id="ARBA00051243"/>
    </source>
</evidence>
<dbReference type="GO" id="GO:0051897">
    <property type="term" value="P:positive regulation of phosphatidylinositol 3-kinase/protein kinase B signal transduction"/>
    <property type="evidence" value="ECO:0007669"/>
    <property type="project" value="TreeGrafter"/>
</dbReference>
<dbReference type="Pfam" id="PF00757">
    <property type="entry name" value="Furin-like"/>
    <property type="match status" value="1"/>
</dbReference>
<evidence type="ECO:0000256" key="17">
    <source>
        <dbReference type="ARBA" id="ARBA00023180"/>
    </source>
</evidence>
<organism evidence="25">
    <name type="scientific">Diabrotica virgifera virgifera</name>
    <name type="common">western corn rootworm</name>
    <dbReference type="NCBI Taxonomy" id="50390"/>
    <lineage>
        <taxon>Eukaryota</taxon>
        <taxon>Metazoa</taxon>
        <taxon>Ecdysozoa</taxon>
        <taxon>Arthropoda</taxon>
        <taxon>Hexapoda</taxon>
        <taxon>Insecta</taxon>
        <taxon>Pterygota</taxon>
        <taxon>Neoptera</taxon>
        <taxon>Endopterygota</taxon>
        <taxon>Coleoptera</taxon>
        <taxon>Polyphaga</taxon>
        <taxon>Cucujiformia</taxon>
        <taxon>Chrysomeloidea</taxon>
        <taxon>Chrysomelidae</taxon>
        <taxon>Galerucinae</taxon>
        <taxon>Diabroticina</taxon>
        <taxon>Diabroticites</taxon>
        <taxon>Diabrotica</taxon>
    </lineage>
</organism>
<dbReference type="GO" id="GO:0046872">
    <property type="term" value="F:metal ion binding"/>
    <property type="evidence" value="ECO:0007669"/>
    <property type="project" value="UniProtKB-KW"/>
</dbReference>
<evidence type="ECO:0000256" key="4">
    <source>
        <dbReference type="ARBA" id="ARBA00022679"/>
    </source>
</evidence>
<evidence type="ECO:0000256" key="2">
    <source>
        <dbReference type="ARBA" id="ARBA00004479"/>
    </source>
</evidence>
<dbReference type="PROSITE" id="PS00107">
    <property type="entry name" value="PROTEIN_KINASE_ATP"/>
    <property type="match status" value="1"/>
</dbReference>
<evidence type="ECO:0000256" key="11">
    <source>
        <dbReference type="ARBA" id="ARBA00022777"/>
    </source>
</evidence>
<dbReference type="SMART" id="SM00060">
    <property type="entry name" value="FN3"/>
    <property type="match status" value="3"/>
</dbReference>
<dbReference type="InterPro" id="IPR011009">
    <property type="entry name" value="Kinase-like_dom_sf"/>
</dbReference>
<dbReference type="InterPro" id="IPR006211">
    <property type="entry name" value="Furin-like_Cys-rich_dom"/>
</dbReference>
<evidence type="ECO:0000256" key="21">
    <source>
        <dbReference type="RuleBase" id="RU000312"/>
    </source>
</evidence>
<dbReference type="Pfam" id="PF01030">
    <property type="entry name" value="Recep_L_domain"/>
    <property type="match status" value="1"/>
</dbReference>
<dbReference type="GO" id="GO:0030424">
    <property type="term" value="C:axon"/>
    <property type="evidence" value="ECO:0007669"/>
    <property type="project" value="TreeGrafter"/>
</dbReference>
<dbReference type="PROSITE" id="PS50853">
    <property type="entry name" value="FN3"/>
    <property type="match status" value="2"/>
</dbReference>
<feature type="domain" description="Fibronectin type-III" evidence="24">
    <location>
        <begin position="300"/>
        <end position="411"/>
    </location>
</feature>
<dbReference type="InterPro" id="IPR050122">
    <property type="entry name" value="RTK"/>
</dbReference>
<dbReference type="InParanoid" id="A0A6P7G660"/>
<accession>A0A6P7G660</accession>